<dbReference type="InterPro" id="IPR006533">
    <property type="entry name" value="T6SS_Vgr_RhsGE"/>
</dbReference>
<organism evidence="4 5">
    <name type="scientific">Thalassotalea euphylliae</name>
    <dbReference type="NCBI Taxonomy" id="1655234"/>
    <lineage>
        <taxon>Bacteria</taxon>
        <taxon>Pseudomonadati</taxon>
        <taxon>Pseudomonadota</taxon>
        <taxon>Gammaproteobacteria</taxon>
        <taxon>Alteromonadales</taxon>
        <taxon>Colwelliaceae</taxon>
        <taxon>Thalassotalea</taxon>
    </lineage>
</organism>
<evidence type="ECO:0000259" key="2">
    <source>
        <dbReference type="Pfam" id="PF04717"/>
    </source>
</evidence>
<accession>A0A3E0U296</accession>
<gene>
    <name evidence="4" type="primary">tssI</name>
    <name evidence="4" type="ORF">DXX94_08310</name>
</gene>
<dbReference type="InterPro" id="IPR037026">
    <property type="entry name" value="Vgr_OB-fold_dom_sf"/>
</dbReference>
<dbReference type="RefSeq" id="WP_116015128.1">
    <property type="nucleotide sequence ID" value="NZ_QUOT01000001.1"/>
</dbReference>
<dbReference type="InterPro" id="IPR017847">
    <property type="entry name" value="T6SS_RhsGE_Vgr_subset"/>
</dbReference>
<dbReference type="Gene3D" id="2.40.50.230">
    <property type="entry name" value="Gp5 N-terminal domain"/>
    <property type="match status" value="1"/>
</dbReference>
<dbReference type="InterPro" id="IPR054030">
    <property type="entry name" value="Gp5_Vgr_C"/>
</dbReference>
<evidence type="ECO:0000256" key="1">
    <source>
        <dbReference type="ARBA" id="ARBA00005558"/>
    </source>
</evidence>
<dbReference type="InterPro" id="IPR006531">
    <property type="entry name" value="Gp5/Vgr_OB"/>
</dbReference>
<sequence length="670" mass="72323">MENYVAGSTSYLEAKSSTNKSYRINKCTINQKLNNNFTINASVVTDGEDLDDLLGDSLTISWFQDIAGRANELLNYHGYVTEITEVDTDADSIRSFNLIIKPWLWLLTLNRCNRIYQAKSVKDILTDIFDSAGFKGQYKFGTMPTIQREYCTQYNETDFAFALRVMAEAGVIFYFVQEGGKHTLQIQSAEASFTKNTQATFDHAMVKDSNNLLLSTWRKKQRSTRKSLSLSGYNSDKVKTEQASSQLTNSAVSTYSNKHFEFHGQPTDKGDFSDVATLAKQLIASEESRAQDIEATTDSNLVLIGQTLTLAKHQNADFHGDYNVIGLKHVINVTSSATQATYKCTISCRKNTLSVAPQMPVKPKAPGLMTAVVVTDAGAFDSKGDLNQDKDGKIRVHFHWDVSDTKSASCLLRVAQLMASSQAGMQFIPRVGDEVLVDFINGDIDQPIVVGSVYNGSNTPLYNQKDATQSGIKTGFAQDTSHELCFDDKKGEEKIALTSGKDLAITVANNATTLVNADDKLTIKKTQTTAIEDKQTITVTNGYGLTADKIALEGKSEIELKVGSNSIKISSSGITIDASKITLSASGDISLSGTNVKSSSTASTSIKATANLDLKATAQANLEGTAGVNVKSTAMAKVEGTAGAELSSTAMAKLTGTAMAQISGALVKIN</sequence>
<proteinExistence type="inferred from homology"/>
<feature type="domain" description="Gp5/Type VI secretion system Vgr C-terminal trimerisation" evidence="3">
    <location>
        <begin position="479"/>
        <end position="542"/>
    </location>
</feature>
<evidence type="ECO:0000259" key="3">
    <source>
        <dbReference type="Pfam" id="PF22178"/>
    </source>
</evidence>
<dbReference type="EMBL" id="QUOT01000001">
    <property type="protein sequence ID" value="REL30717.1"/>
    <property type="molecule type" value="Genomic_DNA"/>
</dbReference>
<comment type="similarity">
    <text evidence="1">Belongs to the VgrG protein family.</text>
</comment>
<dbReference type="Gene3D" id="3.55.50.10">
    <property type="entry name" value="Baseplate protein-like domains"/>
    <property type="match status" value="1"/>
</dbReference>
<dbReference type="AlphaFoldDB" id="A0A3E0U296"/>
<dbReference type="Proteomes" id="UP000256899">
    <property type="component" value="Unassembled WGS sequence"/>
</dbReference>
<keyword evidence="5" id="KW-1185">Reference proteome</keyword>
<dbReference type="SUPFAM" id="SSF69349">
    <property type="entry name" value="Phage fibre proteins"/>
    <property type="match status" value="1"/>
</dbReference>
<dbReference type="Pfam" id="PF22178">
    <property type="entry name" value="Gp5_trimer_C"/>
    <property type="match status" value="1"/>
</dbReference>
<dbReference type="Pfam" id="PF04717">
    <property type="entry name" value="Phage_base_V"/>
    <property type="match status" value="1"/>
</dbReference>
<comment type="caution">
    <text evidence="4">The sequence shown here is derived from an EMBL/GenBank/DDBJ whole genome shotgun (WGS) entry which is preliminary data.</text>
</comment>
<dbReference type="Gene3D" id="4.10.220.110">
    <property type="match status" value="1"/>
</dbReference>
<reference evidence="5" key="1">
    <citation type="submission" date="2018-08" db="EMBL/GenBank/DDBJ databases">
        <title>Thalassotalea euphylliae genome.</title>
        <authorList>
            <person name="Summers S."/>
            <person name="Rice S.A."/>
            <person name="Freckelton M.L."/>
            <person name="Nedved B.T."/>
            <person name="Hadfield M.G."/>
        </authorList>
    </citation>
    <scope>NUCLEOTIDE SEQUENCE [LARGE SCALE GENOMIC DNA]</scope>
    <source>
        <strain evidence="5">H3</strain>
    </source>
</reference>
<dbReference type="Pfam" id="PF05954">
    <property type="entry name" value="Phage_GPD"/>
    <property type="match status" value="1"/>
</dbReference>
<dbReference type="Gene3D" id="2.30.110.50">
    <property type="match status" value="1"/>
</dbReference>
<evidence type="ECO:0000313" key="4">
    <source>
        <dbReference type="EMBL" id="REL30717.1"/>
    </source>
</evidence>
<protein>
    <submittedName>
        <fullName evidence="4">Type VI secretion system tip protein VgrG</fullName>
    </submittedName>
</protein>
<dbReference type="NCBIfam" id="TIGR03361">
    <property type="entry name" value="VI_Rhs_Vgr"/>
    <property type="match status" value="1"/>
</dbReference>
<dbReference type="SUPFAM" id="SSF69279">
    <property type="entry name" value="Phage tail proteins"/>
    <property type="match status" value="2"/>
</dbReference>
<feature type="domain" description="Gp5/Type VI secretion system Vgr protein OB-fold" evidence="2">
    <location>
        <begin position="387"/>
        <end position="454"/>
    </location>
</feature>
<evidence type="ECO:0000313" key="5">
    <source>
        <dbReference type="Proteomes" id="UP000256899"/>
    </source>
</evidence>
<dbReference type="NCBIfam" id="TIGR01646">
    <property type="entry name" value="vgr_GE"/>
    <property type="match status" value="1"/>
</dbReference>
<name>A0A3E0U296_9GAMM</name>
<dbReference type="SUPFAM" id="SSF69255">
    <property type="entry name" value="gp5 N-terminal domain-like"/>
    <property type="match status" value="1"/>
</dbReference>